<dbReference type="KEGG" id="pbas:SMSP2_02072"/>
<accession>A0A1Q2MG69</accession>
<dbReference type="AlphaFoldDB" id="A0A1Q2MG69"/>
<dbReference type="EMBL" id="CP019646">
    <property type="protein sequence ID" value="AQQ71695.1"/>
    <property type="molecule type" value="Genomic_DNA"/>
</dbReference>
<dbReference type="STRING" id="1851148.SMSP2_02072"/>
<protein>
    <submittedName>
        <fullName evidence="1">Uncharacterized protein</fullName>
    </submittedName>
</protein>
<proteinExistence type="predicted"/>
<gene>
    <name evidence="1" type="ORF">SMSP2_02072</name>
</gene>
<sequence length="47" mass="5368">MASMAFHKDCGKRRVFWHVTLPNGEVDKGSMSFNPNFSLRGVKQGLW</sequence>
<dbReference type="RefSeq" id="WP_186804675.1">
    <property type="nucleotide sequence ID" value="NZ_CP019646.1"/>
</dbReference>
<dbReference type="Proteomes" id="UP000188181">
    <property type="component" value="Chromosome"/>
</dbReference>
<evidence type="ECO:0000313" key="2">
    <source>
        <dbReference type="Proteomes" id="UP000188181"/>
    </source>
</evidence>
<organism evidence="1 2">
    <name type="scientific">Limihaloglobus sulfuriphilus</name>
    <dbReference type="NCBI Taxonomy" id="1851148"/>
    <lineage>
        <taxon>Bacteria</taxon>
        <taxon>Pseudomonadati</taxon>
        <taxon>Planctomycetota</taxon>
        <taxon>Phycisphaerae</taxon>
        <taxon>Sedimentisphaerales</taxon>
        <taxon>Sedimentisphaeraceae</taxon>
        <taxon>Limihaloglobus</taxon>
    </lineage>
</organism>
<keyword evidence="2" id="KW-1185">Reference proteome</keyword>
<evidence type="ECO:0000313" key="1">
    <source>
        <dbReference type="EMBL" id="AQQ71695.1"/>
    </source>
</evidence>
<reference evidence="2" key="1">
    <citation type="submission" date="2017-02" db="EMBL/GenBank/DDBJ databases">
        <title>Comparative genomics and description of representatives of a novel lineage of planctomycetes thriving in anoxic sediments.</title>
        <authorList>
            <person name="Spring S."/>
            <person name="Bunk B."/>
            <person name="Sproer C."/>
        </authorList>
    </citation>
    <scope>NUCLEOTIDE SEQUENCE [LARGE SCALE GENOMIC DNA]</scope>
    <source>
        <strain evidence="2">SM-Chi-D1</strain>
    </source>
</reference>
<name>A0A1Q2MG69_9BACT</name>